<reference evidence="4 5" key="1">
    <citation type="submission" date="2020-05" db="EMBL/GenBank/DDBJ databases">
        <title>WGS assembly of Panicum virgatum.</title>
        <authorList>
            <person name="Lovell J.T."/>
            <person name="Jenkins J."/>
            <person name="Shu S."/>
            <person name="Juenger T.E."/>
            <person name="Schmutz J."/>
        </authorList>
    </citation>
    <scope>NUCLEOTIDE SEQUENCE [LARGE SCALE GENOMIC DNA]</scope>
    <source>
        <strain evidence="5">cv. AP13</strain>
    </source>
</reference>
<evidence type="ECO:0000313" key="4">
    <source>
        <dbReference type="EMBL" id="KAG2595000.1"/>
    </source>
</evidence>
<keyword evidence="2" id="KW-1133">Transmembrane helix</keyword>
<evidence type="ECO:0000256" key="3">
    <source>
        <dbReference type="SAM" id="SignalP"/>
    </source>
</evidence>
<feature type="signal peptide" evidence="3">
    <location>
        <begin position="1"/>
        <end position="19"/>
    </location>
</feature>
<proteinExistence type="predicted"/>
<keyword evidence="2" id="KW-0472">Membrane</keyword>
<feature type="chain" id="PRO_5035753248" evidence="3">
    <location>
        <begin position="20"/>
        <end position="158"/>
    </location>
</feature>
<evidence type="ECO:0000256" key="1">
    <source>
        <dbReference type="SAM" id="MobiDB-lite"/>
    </source>
</evidence>
<keyword evidence="3" id="KW-0732">Signal</keyword>
<evidence type="ECO:0000313" key="5">
    <source>
        <dbReference type="Proteomes" id="UP000823388"/>
    </source>
</evidence>
<keyword evidence="2" id="KW-0812">Transmembrane</keyword>
<sequence>MFDPWRLLLLLMVLAVVAGDVRYDSPSVRYVYLNSMCSGWWCCIPFWGFASSALVDFGLKTAELFFFFTGVDVADGLSSSSGLQGGGGRSELRETRRRRRTGDSSWGPGCNFLYLRRSLCKLGCSKKKLSLLLLLLFGAEPPTVFIFLFVLLCRRGPV</sequence>
<gene>
    <name evidence="4" type="ORF">PVAP13_5KG040001</name>
</gene>
<dbReference type="EMBL" id="CM029045">
    <property type="protein sequence ID" value="KAG2595000.1"/>
    <property type="molecule type" value="Genomic_DNA"/>
</dbReference>
<comment type="caution">
    <text evidence="4">The sequence shown here is derived from an EMBL/GenBank/DDBJ whole genome shotgun (WGS) entry which is preliminary data.</text>
</comment>
<dbReference type="Proteomes" id="UP000823388">
    <property type="component" value="Chromosome 5K"/>
</dbReference>
<feature type="transmembrane region" description="Helical" evidence="2">
    <location>
        <begin position="38"/>
        <end position="59"/>
    </location>
</feature>
<feature type="region of interest" description="Disordered" evidence="1">
    <location>
        <begin position="79"/>
        <end position="104"/>
    </location>
</feature>
<keyword evidence="5" id="KW-1185">Reference proteome</keyword>
<organism evidence="4 5">
    <name type="scientific">Panicum virgatum</name>
    <name type="common">Blackwell switchgrass</name>
    <dbReference type="NCBI Taxonomy" id="38727"/>
    <lineage>
        <taxon>Eukaryota</taxon>
        <taxon>Viridiplantae</taxon>
        <taxon>Streptophyta</taxon>
        <taxon>Embryophyta</taxon>
        <taxon>Tracheophyta</taxon>
        <taxon>Spermatophyta</taxon>
        <taxon>Magnoliopsida</taxon>
        <taxon>Liliopsida</taxon>
        <taxon>Poales</taxon>
        <taxon>Poaceae</taxon>
        <taxon>PACMAD clade</taxon>
        <taxon>Panicoideae</taxon>
        <taxon>Panicodae</taxon>
        <taxon>Paniceae</taxon>
        <taxon>Panicinae</taxon>
        <taxon>Panicum</taxon>
        <taxon>Panicum sect. Hiantes</taxon>
    </lineage>
</organism>
<accession>A0A8T0SA00</accession>
<evidence type="ECO:0000256" key="2">
    <source>
        <dbReference type="SAM" id="Phobius"/>
    </source>
</evidence>
<protein>
    <submittedName>
        <fullName evidence="4">Uncharacterized protein</fullName>
    </submittedName>
</protein>
<feature type="transmembrane region" description="Helical" evidence="2">
    <location>
        <begin position="131"/>
        <end position="152"/>
    </location>
</feature>
<dbReference type="AlphaFoldDB" id="A0A8T0SA00"/>
<name>A0A8T0SA00_PANVG</name>